<dbReference type="OMA" id="AGIMHHQ"/>
<keyword evidence="3" id="KW-1185">Reference proteome</keyword>
<evidence type="ECO:0000313" key="2">
    <source>
        <dbReference type="EMBL" id="AET40814.1"/>
    </source>
</evidence>
<evidence type="ECO:0000256" key="1">
    <source>
        <dbReference type="SAM" id="MobiDB-lite"/>
    </source>
</evidence>
<dbReference type="HOGENOM" id="CLU_023702_0_0_1"/>
<dbReference type="AlphaFoldDB" id="G8JUN4"/>
<accession>G8JUN4</accession>
<dbReference type="FunCoup" id="G8JUN4">
    <property type="interactions" value="862"/>
</dbReference>
<name>G8JUN4_ERECY</name>
<dbReference type="EMBL" id="CP002502">
    <property type="protein sequence ID" value="AET40814.1"/>
    <property type="molecule type" value="Genomic_DNA"/>
</dbReference>
<dbReference type="InParanoid" id="G8JUN4"/>
<feature type="compositionally biased region" description="Low complexity" evidence="1">
    <location>
        <begin position="309"/>
        <end position="324"/>
    </location>
</feature>
<protein>
    <submittedName>
        <fullName evidence="2">Uncharacterized protein</fullName>
    </submittedName>
</protein>
<feature type="compositionally biased region" description="Basic and acidic residues" evidence="1">
    <location>
        <begin position="341"/>
        <end position="350"/>
    </location>
</feature>
<proteinExistence type="predicted"/>
<dbReference type="OrthoDB" id="4070640at2759"/>
<feature type="region of interest" description="Disordered" evidence="1">
    <location>
        <begin position="309"/>
        <end position="351"/>
    </location>
</feature>
<gene>
    <name evidence="2" type="ordered locus">Ecym_6443</name>
</gene>
<feature type="region of interest" description="Disordered" evidence="1">
    <location>
        <begin position="212"/>
        <end position="237"/>
    </location>
</feature>
<feature type="compositionally biased region" description="Polar residues" evidence="1">
    <location>
        <begin position="212"/>
        <end position="222"/>
    </location>
</feature>
<dbReference type="Proteomes" id="UP000006790">
    <property type="component" value="Chromosome 6"/>
</dbReference>
<feature type="region of interest" description="Disordered" evidence="1">
    <location>
        <begin position="177"/>
        <end position="200"/>
    </location>
</feature>
<dbReference type="GeneID" id="11472361"/>
<organism evidence="2 3">
    <name type="scientific">Eremothecium cymbalariae (strain CBS 270.75 / DBVPG 7215 / KCTC 17166 / NRRL Y-17582)</name>
    <name type="common">Yeast</name>
    <dbReference type="NCBI Taxonomy" id="931890"/>
    <lineage>
        <taxon>Eukaryota</taxon>
        <taxon>Fungi</taxon>
        <taxon>Dikarya</taxon>
        <taxon>Ascomycota</taxon>
        <taxon>Saccharomycotina</taxon>
        <taxon>Saccharomycetes</taxon>
        <taxon>Saccharomycetales</taxon>
        <taxon>Saccharomycetaceae</taxon>
        <taxon>Eremothecium</taxon>
    </lineage>
</organism>
<reference evidence="3" key="1">
    <citation type="journal article" date="2012" name="G3 (Bethesda)">
        <title>Pichia sorbitophila, an interspecies yeast hybrid reveals early steps of genome resolution following polyploidization.</title>
        <authorList>
            <person name="Leh Louis V."/>
            <person name="Despons L."/>
            <person name="Friedrich A."/>
            <person name="Martin T."/>
            <person name="Durrens P."/>
            <person name="Casaregola S."/>
            <person name="Neuveglise C."/>
            <person name="Fairhead C."/>
            <person name="Marck C."/>
            <person name="Cruz J.A."/>
            <person name="Straub M.L."/>
            <person name="Kugler V."/>
            <person name="Sacerdot C."/>
            <person name="Uzunov Z."/>
            <person name="Thierry A."/>
            <person name="Weiss S."/>
            <person name="Bleykasten C."/>
            <person name="De Montigny J."/>
            <person name="Jacques N."/>
            <person name="Jung P."/>
            <person name="Lemaire M."/>
            <person name="Mallet S."/>
            <person name="Morel G."/>
            <person name="Richard G.F."/>
            <person name="Sarkar A."/>
            <person name="Savel G."/>
            <person name="Schacherer J."/>
            <person name="Seret M.L."/>
            <person name="Talla E."/>
            <person name="Samson G."/>
            <person name="Jubin C."/>
            <person name="Poulain J."/>
            <person name="Vacherie B."/>
            <person name="Barbe V."/>
            <person name="Pelletier E."/>
            <person name="Sherman D.J."/>
            <person name="Westhof E."/>
            <person name="Weissenbach J."/>
            <person name="Baret P.V."/>
            <person name="Wincker P."/>
            <person name="Gaillardin C."/>
            <person name="Dujon B."/>
            <person name="Souciet J.L."/>
        </authorList>
    </citation>
    <scope>NUCLEOTIDE SEQUENCE [LARGE SCALE GENOMIC DNA]</scope>
    <source>
        <strain evidence="3">CBS 270.75 / DBVPG 7215 / KCTC 17166 / NRRL Y-17582</strain>
    </source>
</reference>
<dbReference type="KEGG" id="erc:Ecym_6443"/>
<sequence>MASFDDRRGLASSVEPFNSGAGIMHHQIKLDVFLIKGYQVVSRNAVIDGDAMSSMSASPTSSTVGSDQAFEKPLLHFQELSKLYNVTIQVQVLDDGGTSPKSAIELCQRFQQILKELELSYEVSPYAKYFKRLSTDGERSLWQVRDDAELQGDAVWVSVSANIKKLYNSEHGRLDSIQSKRRSAATSVRNSPRHMKDDPVSYQQLKRKLTQLQANSENSPGNKKNKDDGGSANDGTCKVSNPNILDFLSNGHLKNKFNDSDALLRGYYTMPTSPTSLWNAMNLNTSRRRDFQNPPENDPVEELLQLTATASSAPAASVTAAATSNGNTDDPSDDPLSLEPTAKDLQKDDNDAAATATIGSSITSELPMITDVPNIPTNPLTIKETDLYDRLLQEKDEKIIELGRQLKNERDEIQWLRKLLLEDIGCIRSMLKELRDR</sequence>
<evidence type="ECO:0000313" key="3">
    <source>
        <dbReference type="Proteomes" id="UP000006790"/>
    </source>
</evidence>
<dbReference type="eggNOG" id="ENOG502QU4I">
    <property type="taxonomic scope" value="Eukaryota"/>
</dbReference>
<dbReference type="RefSeq" id="XP_003647631.1">
    <property type="nucleotide sequence ID" value="XM_003647583.1"/>
</dbReference>